<dbReference type="PANTHER" id="PTHR42681:SF1">
    <property type="entry name" value="MALONYL-COA-ACYL CARRIER PROTEIN TRANSACYLASE, MITOCHONDRIAL"/>
    <property type="match status" value="1"/>
</dbReference>
<evidence type="ECO:0000313" key="6">
    <source>
        <dbReference type="EMBL" id="GIF96981.1"/>
    </source>
</evidence>
<comment type="caution">
    <text evidence="6">The sequence shown here is derived from an EMBL/GenBank/DDBJ whole genome shotgun (WGS) entry which is preliminary data.</text>
</comment>
<dbReference type="AlphaFoldDB" id="A0A8J3K5B1"/>
<evidence type="ECO:0000259" key="5">
    <source>
        <dbReference type="SMART" id="SM00827"/>
    </source>
</evidence>
<feature type="domain" description="Malonyl-CoA:ACP transacylase (MAT)" evidence="5">
    <location>
        <begin position="6"/>
        <end position="309"/>
    </location>
</feature>
<dbReference type="RefSeq" id="WP_120314854.1">
    <property type="nucleotide sequence ID" value="NZ_BONH01000007.1"/>
</dbReference>
<dbReference type="InterPro" id="IPR001227">
    <property type="entry name" value="Ac_transferase_dom_sf"/>
</dbReference>
<dbReference type="GO" id="GO:0004314">
    <property type="term" value="F:[acyl-carrier-protein] S-malonyltransferase activity"/>
    <property type="evidence" value="ECO:0007669"/>
    <property type="project" value="UniProtKB-EC"/>
</dbReference>
<dbReference type="InterPro" id="IPR050858">
    <property type="entry name" value="Mal-CoA-ACP_Trans/PKS_FabD"/>
</dbReference>
<sequence length="315" mass="32403">MTTALLFPGQGSQRPGMLADLPDTPAGRQALQQAREVLATLDGVPEPVDDAAALQATTNAQLALLIAGVVTARALIDDHGLQVEAVAGHSVGAFAAAVTAGVLGLDDALRAVAVRGREMERACAGRDWGMAALTGLGESAARALVDAVATRDAPLWLANLNAADQVVVSGTRQALDRLATQAPAAGARDLRRLAVSVASHCPLQAATAQAVARALTHVTPGTQRRAYFADTTGRRLAAAPALVLDDLAAAVAQPVRWYDIIRLMPEVGVTATVEVPPGHVLSAINARQNPAMTTVAVDEVGIAAALRRISRASMT</sequence>
<accession>A0A8J3K5B1</accession>
<dbReference type="Gene3D" id="3.40.366.10">
    <property type="entry name" value="Malonyl-Coenzyme A Acyl Carrier Protein, domain 2"/>
    <property type="match status" value="1"/>
</dbReference>
<dbReference type="Proteomes" id="UP000659904">
    <property type="component" value="Unassembled WGS sequence"/>
</dbReference>
<dbReference type="InterPro" id="IPR016035">
    <property type="entry name" value="Acyl_Trfase/lysoPLipase"/>
</dbReference>
<dbReference type="SUPFAM" id="SSF55048">
    <property type="entry name" value="Probable ACP-binding domain of malonyl-CoA ACP transacylase"/>
    <property type="match status" value="1"/>
</dbReference>
<comment type="catalytic activity">
    <reaction evidence="4">
        <text>holo-[ACP] + malonyl-CoA = malonyl-[ACP] + CoA</text>
        <dbReference type="Rhea" id="RHEA:41792"/>
        <dbReference type="Rhea" id="RHEA-COMP:9623"/>
        <dbReference type="Rhea" id="RHEA-COMP:9685"/>
        <dbReference type="ChEBI" id="CHEBI:57287"/>
        <dbReference type="ChEBI" id="CHEBI:57384"/>
        <dbReference type="ChEBI" id="CHEBI:64479"/>
        <dbReference type="ChEBI" id="CHEBI:78449"/>
        <dbReference type="EC" id="2.3.1.39"/>
    </reaction>
</comment>
<evidence type="ECO:0000256" key="2">
    <source>
        <dbReference type="ARBA" id="ARBA00022679"/>
    </source>
</evidence>
<dbReference type="InterPro" id="IPR016036">
    <property type="entry name" value="Malonyl_transacylase_ACP-bd"/>
</dbReference>
<evidence type="ECO:0000313" key="7">
    <source>
        <dbReference type="Proteomes" id="UP000659904"/>
    </source>
</evidence>
<proteinExistence type="predicted"/>
<dbReference type="SUPFAM" id="SSF52151">
    <property type="entry name" value="FabD/lysophospholipase-like"/>
    <property type="match status" value="1"/>
</dbReference>
<keyword evidence="2" id="KW-0808">Transferase</keyword>
<dbReference type="EMBL" id="BONH01000007">
    <property type="protein sequence ID" value="GIF96981.1"/>
    <property type="molecule type" value="Genomic_DNA"/>
</dbReference>
<dbReference type="SMART" id="SM00827">
    <property type="entry name" value="PKS_AT"/>
    <property type="match status" value="1"/>
</dbReference>
<dbReference type="Gene3D" id="3.30.70.250">
    <property type="entry name" value="Malonyl-CoA ACP transacylase, ACP-binding"/>
    <property type="match status" value="1"/>
</dbReference>
<protein>
    <recommendedName>
        <fullName evidence="1">[acyl-carrier-protein] S-malonyltransferase</fullName>
        <ecNumber evidence="1">2.3.1.39</ecNumber>
    </recommendedName>
</protein>
<keyword evidence="7" id="KW-1185">Reference proteome</keyword>
<organism evidence="6 7">
    <name type="scientific">Catellatospora citrea</name>
    <dbReference type="NCBI Taxonomy" id="53366"/>
    <lineage>
        <taxon>Bacteria</taxon>
        <taxon>Bacillati</taxon>
        <taxon>Actinomycetota</taxon>
        <taxon>Actinomycetes</taxon>
        <taxon>Micromonosporales</taxon>
        <taxon>Micromonosporaceae</taxon>
        <taxon>Catellatospora</taxon>
    </lineage>
</organism>
<evidence type="ECO:0000256" key="3">
    <source>
        <dbReference type="ARBA" id="ARBA00023315"/>
    </source>
</evidence>
<gene>
    <name evidence="6" type="primary">mdcH</name>
    <name evidence="6" type="ORF">Cci01nite_20750</name>
</gene>
<dbReference type="GO" id="GO:0005829">
    <property type="term" value="C:cytosol"/>
    <property type="evidence" value="ECO:0007669"/>
    <property type="project" value="TreeGrafter"/>
</dbReference>
<evidence type="ECO:0000256" key="4">
    <source>
        <dbReference type="ARBA" id="ARBA00048462"/>
    </source>
</evidence>
<dbReference type="EC" id="2.3.1.39" evidence="1"/>
<evidence type="ECO:0000256" key="1">
    <source>
        <dbReference type="ARBA" id="ARBA00013258"/>
    </source>
</evidence>
<keyword evidence="3" id="KW-0012">Acyltransferase</keyword>
<dbReference type="GO" id="GO:0006633">
    <property type="term" value="P:fatty acid biosynthetic process"/>
    <property type="evidence" value="ECO:0007669"/>
    <property type="project" value="TreeGrafter"/>
</dbReference>
<name>A0A8J3K5B1_9ACTN</name>
<dbReference type="Pfam" id="PF00698">
    <property type="entry name" value="Acyl_transf_1"/>
    <property type="match status" value="1"/>
</dbReference>
<reference evidence="6 7" key="1">
    <citation type="submission" date="2021-01" db="EMBL/GenBank/DDBJ databases">
        <title>Whole genome shotgun sequence of Catellatospora citrea NBRC 14495.</title>
        <authorList>
            <person name="Komaki H."/>
            <person name="Tamura T."/>
        </authorList>
    </citation>
    <scope>NUCLEOTIDE SEQUENCE [LARGE SCALE GENOMIC DNA]</scope>
    <source>
        <strain evidence="6 7">NBRC 14495</strain>
    </source>
</reference>
<dbReference type="InterPro" id="IPR014043">
    <property type="entry name" value="Acyl_transferase_dom"/>
</dbReference>
<dbReference type="PANTHER" id="PTHR42681">
    <property type="entry name" value="MALONYL-COA-ACYL CARRIER PROTEIN TRANSACYLASE, MITOCHONDRIAL"/>
    <property type="match status" value="1"/>
</dbReference>